<feature type="binding site" evidence="5">
    <location>
        <position position="184"/>
    </location>
    <ligand>
        <name>Fe cation</name>
        <dbReference type="ChEBI" id="CHEBI:24875"/>
        <note>catalytic</note>
    </ligand>
</feature>
<dbReference type="GO" id="GO:0010436">
    <property type="term" value="F:carotenoid dioxygenase activity"/>
    <property type="evidence" value="ECO:0007669"/>
    <property type="project" value="TreeGrafter"/>
</dbReference>
<evidence type="ECO:0000256" key="3">
    <source>
        <dbReference type="ARBA" id="ARBA00023002"/>
    </source>
</evidence>
<proteinExistence type="inferred from homology"/>
<evidence type="ECO:0000256" key="1">
    <source>
        <dbReference type="ARBA" id="ARBA00006787"/>
    </source>
</evidence>
<evidence type="ECO:0000313" key="7">
    <source>
        <dbReference type="EMBL" id="KAB0679609.1"/>
    </source>
</evidence>
<name>A0A7V7PP08_9HYPH</name>
<dbReference type="PANTHER" id="PTHR10543">
    <property type="entry name" value="BETA-CAROTENE DIOXYGENASE"/>
    <property type="match status" value="1"/>
</dbReference>
<protein>
    <recommendedName>
        <fullName evidence="6">Dioxygenase</fullName>
        <ecNumber evidence="6">1.13.11.-</ecNumber>
    </recommendedName>
</protein>
<organism evidence="7 8">
    <name type="scientific">Plantimonas leprariae</name>
    <dbReference type="NCBI Taxonomy" id="2615207"/>
    <lineage>
        <taxon>Bacteria</taxon>
        <taxon>Pseudomonadati</taxon>
        <taxon>Pseudomonadota</taxon>
        <taxon>Alphaproteobacteria</taxon>
        <taxon>Hyphomicrobiales</taxon>
        <taxon>Aurantimonadaceae</taxon>
        <taxon>Plantimonas</taxon>
    </lineage>
</organism>
<keyword evidence="3 6" id="KW-0560">Oxidoreductase</keyword>
<comment type="similarity">
    <text evidence="1 6">Belongs to the carotenoid oxygenase family.</text>
</comment>
<dbReference type="InterPro" id="IPR004294">
    <property type="entry name" value="Carotenoid_Oase"/>
</dbReference>
<dbReference type="Pfam" id="PF03055">
    <property type="entry name" value="RPE65"/>
    <property type="match status" value="1"/>
</dbReference>
<keyword evidence="6" id="KW-0223">Dioxygenase</keyword>
<evidence type="ECO:0000313" key="8">
    <source>
        <dbReference type="Proteomes" id="UP000432089"/>
    </source>
</evidence>
<sequence length="491" mass="54280">MPAADLVETAVRALASRAVSGIAAFNRWRLPARTTPHPLLTGIHAPMRDELTLTDLAVEGTIPPELDGRYLRMGPNPIAADPRIYHWFIGDGMVHGVRLRRGRAEWYRNRWIRSTPVAKATGIPAAPGPRFGGFDTVNTNVVGHAGAAWALVEAGSTPVRLGETLEDQRYDDFAGTLGGSFTAHPHYDPVTRELHAVCYQATDPNRVRHVVVGDDGRVSRRVEIPVKDGPLIHDCALTERFVIVFDLPLTISMKVVMDGYGFPYAWNPDHPARLGLLPRHGTAADVIWIDVDPCFIFHAANAFDLPDGRLVLDAVVYDRMFVSGEEIGPDEAARGFERWTVDPVRRTVERRTLDPKPQEFPRLDERRIGRPYRYAYALALPERFDPALVGAAPILKHDLETGERLEHHFGEGRIPGEFVFVPRAPDSAEDEGWMIGLVINPASETSALEIIDARAFAAPPVAVVRLPHRIPPGFHGNWVPERQAGSNGAGY</sequence>
<keyword evidence="4 5" id="KW-0408">Iron</keyword>
<reference evidence="7 8" key="1">
    <citation type="submission" date="2019-09" db="EMBL/GenBank/DDBJ databases">
        <title>YIM 132180 draft genome.</title>
        <authorList>
            <person name="Zhang K."/>
        </authorList>
    </citation>
    <scope>NUCLEOTIDE SEQUENCE [LARGE SCALE GENOMIC DNA]</scope>
    <source>
        <strain evidence="7 8">YIM 132180</strain>
    </source>
</reference>
<dbReference type="RefSeq" id="WP_150970133.1">
    <property type="nucleotide sequence ID" value="NZ_VZDO01000009.1"/>
</dbReference>
<dbReference type="GO" id="GO:0016121">
    <property type="term" value="P:carotene catabolic process"/>
    <property type="evidence" value="ECO:0007669"/>
    <property type="project" value="TreeGrafter"/>
</dbReference>
<dbReference type="PANTHER" id="PTHR10543:SF89">
    <property type="entry name" value="CAROTENOID 9,10(9',10')-CLEAVAGE DIOXYGENASE 1"/>
    <property type="match status" value="1"/>
</dbReference>
<evidence type="ECO:0000256" key="6">
    <source>
        <dbReference type="RuleBase" id="RU364048"/>
    </source>
</evidence>
<dbReference type="EC" id="1.13.11.-" evidence="6"/>
<evidence type="ECO:0000256" key="2">
    <source>
        <dbReference type="ARBA" id="ARBA00022723"/>
    </source>
</evidence>
<keyword evidence="2 5" id="KW-0479">Metal-binding</keyword>
<evidence type="ECO:0000256" key="5">
    <source>
        <dbReference type="PIRSR" id="PIRSR604294-1"/>
    </source>
</evidence>
<dbReference type="GO" id="GO:0046872">
    <property type="term" value="F:metal ion binding"/>
    <property type="evidence" value="ECO:0007669"/>
    <property type="project" value="UniProtKB-KW"/>
</dbReference>
<feature type="binding site" evidence="5">
    <location>
        <position position="298"/>
    </location>
    <ligand>
        <name>Fe cation</name>
        <dbReference type="ChEBI" id="CHEBI:24875"/>
        <note>catalytic</note>
    </ligand>
</feature>
<feature type="binding site" evidence="5">
    <location>
        <position position="233"/>
    </location>
    <ligand>
        <name>Fe cation</name>
        <dbReference type="ChEBI" id="CHEBI:24875"/>
        <note>catalytic</note>
    </ligand>
</feature>
<comment type="cofactor">
    <cofactor evidence="5 6">
        <name>Fe(2+)</name>
        <dbReference type="ChEBI" id="CHEBI:29033"/>
    </cofactor>
    <text evidence="5 6">Binds 1 Fe(2+) ion per subunit.</text>
</comment>
<dbReference type="AlphaFoldDB" id="A0A7V7PP08"/>
<keyword evidence="8" id="KW-1185">Reference proteome</keyword>
<gene>
    <name evidence="7" type="ORF">F6X38_12360</name>
</gene>
<evidence type="ECO:0000256" key="4">
    <source>
        <dbReference type="ARBA" id="ARBA00023004"/>
    </source>
</evidence>
<accession>A0A7V7PP08</accession>
<dbReference type="EMBL" id="VZDO01000009">
    <property type="protein sequence ID" value="KAB0679609.1"/>
    <property type="molecule type" value="Genomic_DNA"/>
</dbReference>
<comment type="caution">
    <text evidence="7">The sequence shown here is derived from an EMBL/GenBank/DDBJ whole genome shotgun (WGS) entry which is preliminary data.</text>
</comment>
<dbReference type="Proteomes" id="UP000432089">
    <property type="component" value="Unassembled WGS sequence"/>
</dbReference>
<feature type="binding site" evidence="5">
    <location>
        <position position="475"/>
    </location>
    <ligand>
        <name>Fe cation</name>
        <dbReference type="ChEBI" id="CHEBI:24875"/>
        <note>catalytic</note>
    </ligand>
</feature>